<evidence type="ECO:0000313" key="3">
    <source>
        <dbReference type="Proteomes" id="UP000033451"/>
    </source>
</evidence>
<dbReference type="EMBL" id="DMNG01000163">
    <property type="protein sequence ID" value="HAN24828.1"/>
    <property type="molecule type" value="Genomic_DNA"/>
</dbReference>
<comment type="caution">
    <text evidence="2">The sequence shown here is derived from an EMBL/GenBank/DDBJ whole genome shotgun (WGS) entry which is preliminary data.</text>
</comment>
<evidence type="ECO:0000313" key="1">
    <source>
        <dbReference type="EMBL" id="HAN24828.1"/>
    </source>
</evidence>
<accession>A0A0F0LVR3</accession>
<dbReference type="Proteomes" id="UP000033451">
    <property type="component" value="Unassembled WGS sequence"/>
</dbReference>
<dbReference type="RefSeq" id="WP_045247044.1">
    <property type="nucleotide sequence ID" value="NZ_JYIY01000068.1"/>
</dbReference>
<dbReference type="AlphaFoldDB" id="A0A0F0LVR3"/>
<keyword evidence="3" id="KW-1185">Reference proteome</keyword>
<name>A0A0F0LVR3_9MICO</name>
<reference evidence="1 4" key="2">
    <citation type="journal article" date="2018" name="Nat. Biotechnol.">
        <title>A standardized bacterial taxonomy based on genome phylogeny substantially revises the tree of life.</title>
        <authorList>
            <person name="Parks D.H."/>
            <person name="Chuvochina M."/>
            <person name="Waite D.W."/>
            <person name="Rinke C."/>
            <person name="Skarshewski A."/>
            <person name="Chaumeil P.A."/>
            <person name="Hugenholtz P."/>
        </authorList>
    </citation>
    <scope>NUCLEOTIDE SEQUENCE [LARGE SCALE GENOMIC DNA]</scope>
    <source>
        <strain evidence="1">UBA9152</strain>
    </source>
</reference>
<gene>
    <name evidence="1" type="ORF">DCP95_09700</name>
    <name evidence="2" type="ORF">RR49_01081</name>
</gene>
<dbReference type="STRING" id="400772.RR49_01081"/>
<evidence type="ECO:0000313" key="4">
    <source>
        <dbReference type="Proteomes" id="UP000257479"/>
    </source>
</evidence>
<reference evidence="2 3" key="1">
    <citation type="submission" date="2015-02" db="EMBL/GenBank/DDBJ databases">
        <title>Draft genome sequences of ten Microbacterium spp. with emphasis on heavy metal contaminated environments.</title>
        <authorList>
            <person name="Corretto E."/>
        </authorList>
    </citation>
    <scope>NUCLEOTIDE SEQUENCE [LARGE SCALE GENOMIC DNA]</scope>
    <source>
        <strain evidence="2 3">DSM 18659</strain>
    </source>
</reference>
<dbReference type="Proteomes" id="UP000257479">
    <property type="component" value="Unassembled WGS sequence"/>
</dbReference>
<dbReference type="EMBL" id="JYIY01000068">
    <property type="protein sequence ID" value="KJL37193.1"/>
    <property type="molecule type" value="Genomic_DNA"/>
</dbReference>
<evidence type="ECO:0000313" key="2">
    <source>
        <dbReference type="EMBL" id="KJL37193.1"/>
    </source>
</evidence>
<sequence>MPAAATPVEVAALIAAFDHLADLVGDLSVAAARIAPELQWQSEAMLAFATRWDATCSLADRTRRRARVAADDARWVQATLLAGVGAP</sequence>
<proteinExistence type="predicted"/>
<dbReference type="PATRIC" id="fig|400772.4.peg.1105"/>
<protein>
    <submittedName>
        <fullName evidence="2">Uncharacterized protein</fullName>
    </submittedName>
</protein>
<organism evidence="2 3">
    <name type="scientific">Microbacterium ginsengisoli</name>
    <dbReference type="NCBI Taxonomy" id="400772"/>
    <lineage>
        <taxon>Bacteria</taxon>
        <taxon>Bacillati</taxon>
        <taxon>Actinomycetota</taxon>
        <taxon>Actinomycetes</taxon>
        <taxon>Micrococcales</taxon>
        <taxon>Microbacteriaceae</taxon>
        <taxon>Microbacterium</taxon>
    </lineage>
</organism>